<keyword evidence="6" id="KW-1185">Reference proteome</keyword>
<dbReference type="PROSITE" id="PS51257">
    <property type="entry name" value="PROKAR_LIPOPROTEIN"/>
    <property type="match status" value="1"/>
</dbReference>
<dbReference type="InterPro" id="IPR055797">
    <property type="entry name" value="DUF7373"/>
</dbReference>
<feature type="domain" description="DUF7373" evidence="3">
    <location>
        <begin position="47"/>
        <end position="239"/>
    </location>
</feature>
<dbReference type="Pfam" id="PF24088">
    <property type="entry name" value="DUF7373"/>
    <property type="match status" value="1"/>
</dbReference>
<dbReference type="Pfam" id="PF24092">
    <property type="entry name" value="DUF7373_C"/>
    <property type="match status" value="1"/>
</dbReference>
<organism evidence="5 6">
    <name type="scientific">Nocardia otitidiscaviarum</name>
    <dbReference type="NCBI Taxonomy" id="1823"/>
    <lineage>
        <taxon>Bacteria</taxon>
        <taxon>Bacillati</taxon>
        <taxon>Actinomycetota</taxon>
        <taxon>Actinomycetes</taxon>
        <taxon>Mycobacteriales</taxon>
        <taxon>Nocardiaceae</taxon>
        <taxon>Nocardia</taxon>
    </lineage>
</organism>
<sequence>MRLRYHRLAAVALAATAIVSAGCSDGSKDPARDFGPYPSERIDDDYDDRPSRARGILVESLRLGEHLVYADEIDSALTVGRGGGVIANHTGVASMISGPQRSALDGYPVLGAFGAIAADRDYGGEQTETMLSISLIALPDEQTAAAAAAAMARADFETNADNVPVAVDAYPTALSHWRPGVPTIGSWLTWKSVVIRIYARIPEPNLERLVEMATQAYRAQLANLESFTPTPEAELPSLRLDPDNLLPRLVKTGDYIPDDRDFAVYSPRTFALLVGKPTEALAAYSTHGITAIGVSHNKFLFRLADPARADEAVEYLASGDEQLEYVPMSGVSGLEGVTCYRAQQPSTMQKEARRFRCLIARGDAVARVFSNQESDVRQLAAAQYAALGDER</sequence>
<evidence type="ECO:0008006" key="7">
    <source>
        <dbReference type="Google" id="ProtNLM"/>
    </source>
</evidence>
<dbReference type="STRING" id="1406858.GCA_000710895_07279"/>
<evidence type="ECO:0000313" key="6">
    <source>
        <dbReference type="Proteomes" id="UP000255467"/>
    </source>
</evidence>
<protein>
    <recommendedName>
        <fullName evidence="7">Lipoprotein</fullName>
    </recommendedName>
</protein>
<reference evidence="5 6" key="1">
    <citation type="submission" date="2018-06" db="EMBL/GenBank/DDBJ databases">
        <authorList>
            <consortium name="Pathogen Informatics"/>
            <person name="Doyle S."/>
        </authorList>
    </citation>
    <scope>NUCLEOTIDE SEQUENCE [LARGE SCALE GENOMIC DNA]</scope>
    <source>
        <strain evidence="5 6">NCTC1934</strain>
    </source>
</reference>
<evidence type="ECO:0000256" key="2">
    <source>
        <dbReference type="SAM" id="SignalP"/>
    </source>
</evidence>
<dbReference type="EMBL" id="UGRY01000002">
    <property type="protein sequence ID" value="SUA76649.1"/>
    <property type="molecule type" value="Genomic_DNA"/>
</dbReference>
<feature type="chain" id="PRO_5039516323" description="Lipoprotein" evidence="2">
    <location>
        <begin position="22"/>
        <end position="391"/>
    </location>
</feature>
<evidence type="ECO:0000313" key="5">
    <source>
        <dbReference type="EMBL" id="SUA76649.1"/>
    </source>
</evidence>
<feature type="signal peptide" evidence="2">
    <location>
        <begin position="1"/>
        <end position="21"/>
    </location>
</feature>
<dbReference type="AlphaFoldDB" id="A0A378YJQ9"/>
<evidence type="ECO:0000259" key="4">
    <source>
        <dbReference type="Pfam" id="PF24092"/>
    </source>
</evidence>
<evidence type="ECO:0000259" key="3">
    <source>
        <dbReference type="Pfam" id="PF24088"/>
    </source>
</evidence>
<dbReference type="InterPro" id="IPR056463">
    <property type="entry name" value="DUF7373_C"/>
</dbReference>
<feature type="region of interest" description="Disordered" evidence="1">
    <location>
        <begin position="24"/>
        <end position="48"/>
    </location>
</feature>
<dbReference type="Proteomes" id="UP000255467">
    <property type="component" value="Unassembled WGS sequence"/>
</dbReference>
<evidence type="ECO:0000256" key="1">
    <source>
        <dbReference type="SAM" id="MobiDB-lite"/>
    </source>
</evidence>
<keyword evidence="2" id="KW-0732">Signal</keyword>
<proteinExistence type="predicted"/>
<name>A0A378YJQ9_9NOCA</name>
<accession>A0A378YJQ9</accession>
<feature type="domain" description="DUF7373" evidence="4">
    <location>
        <begin position="245"/>
        <end position="389"/>
    </location>
</feature>
<gene>
    <name evidence="5" type="ORF">NCTC1934_02645</name>
</gene>